<sequence length="98" mass="9962">MGGKPFVGPGVGFGFGTGCGFGVGWGFGGGSIGFAGMGAGGGCGVGFGLGWGYGAAWGSKYIIIEPEFESGKKAGGPRWLAQLQQQLRIQKFEKSHQQ</sequence>
<keyword evidence="2" id="KW-1185">Reference proteome</keyword>
<accession>A0A383W374</accession>
<dbReference type="PANTHER" id="PTHR34201:SF12">
    <property type="entry name" value="PROTEIN TRIGALACTOSYLDIACYLGLYCEROL 5, CHLOROPLASTIC"/>
    <property type="match status" value="1"/>
</dbReference>
<gene>
    <name evidence="1" type="ORF">BQ4739_LOCUS11723</name>
</gene>
<evidence type="ECO:0000313" key="1">
    <source>
        <dbReference type="EMBL" id="SZX71589.1"/>
    </source>
</evidence>
<dbReference type="InterPro" id="IPR053288">
    <property type="entry name" value="TGD_Bridge_Protein"/>
</dbReference>
<dbReference type="PROSITE" id="PS51257">
    <property type="entry name" value="PROKAR_LIPOPROTEIN"/>
    <property type="match status" value="1"/>
</dbReference>
<evidence type="ECO:0000313" key="2">
    <source>
        <dbReference type="Proteomes" id="UP000256970"/>
    </source>
</evidence>
<dbReference type="EMBL" id="FNXT01001062">
    <property type="protein sequence ID" value="SZX71589.1"/>
    <property type="molecule type" value="Genomic_DNA"/>
</dbReference>
<proteinExistence type="predicted"/>
<protein>
    <submittedName>
        <fullName evidence="1">Uncharacterized protein</fullName>
    </submittedName>
</protein>
<dbReference type="Proteomes" id="UP000256970">
    <property type="component" value="Unassembled WGS sequence"/>
</dbReference>
<reference evidence="1 2" key="1">
    <citation type="submission" date="2016-10" db="EMBL/GenBank/DDBJ databases">
        <authorList>
            <person name="Cai Z."/>
        </authorList>
    </citation>
    <scope>NUCLEOTIDE SEQUENCE [LARGE SCALE GENOMIC DNA]</scope>
</reference>
<name>A0A383W374_TETOB</name>
<dbReference type="OrthoDB" id="545663at2759"/>
<dbReference type="AlphaFoldDB" id="A0A383W374"/>
<dbReference type="PANTHER" id="PTHR34201">
    <property type="entry name" value="GLYCINE-RICH PROTEIN"/>
    <property type="match status" value="1"/>
</dbReference>
<organism evidence="1 2">
    <name type="scientific">Tetradesmus obliquus</name>
    <name type="common">Green alga</name>
    <name type="synonym">Acutodesmus obliquus</name>
    <dbReference type="NCBI Taxonomy" id="3088"/>
    <lineage>
        <taxon>Eukaryota</taxon>
        <taxon>Viridiplantae</taxon>
        <taxon>Chlorophyta</taxon>
        <taxon>core chlorophytes</taxon>
        <taxon>Chlorophyceae</taxon>
        <taxon>CS clade</taxon>
        <taxon>Sphaeropleales</taxon>
        <taxon>Scenedesmaceae</taxon>
        <taxon>Tetradesmus</taxon>
    </lineage>
</organism>